<sequence>MKFTFPILTLCKGGAQRMLAELANGLVDRGHEVIILMPSSGVIEYSVQADIKRIPNSYELKEQDYPKADVIVSNYYTLVNEAQKASLNQKGIHIRLSLCYEPTFLPKQDLSFPSYHVTPHLLVLSKWHRDLIQLNHGIKGKIVPVGISKDFHNQNIRSQNKVPNVTAIIRKPEGGFSWHREQEYLLNQLMIVRKANPEVQLTLITPPNELYTSPTLQSIKASGLYTFRTPAEDQELAYYYNQSDIFVNSSTYDTASLPSLEAMKCGAALVTTYNGGNADYCADGINSLISFRYEDRLCSDILKLLNQPNLRRKLAQKGEEEAAKWTWNRSVQAMEEAITQLLKTT</sequence>
<proteinExistence type="predicted"/>
<reference evidence="2 3" key="1">
    <citation type="submission" date="2019-11" db="EMBL/GenBank/DDBJ databases">
        <title>Genome sequences of 17 halophilic strains isolated from different environments.</title>
        <authorList>
            <person name="Furrow R.E."/>
        </authorList>
    </citation>
    <scope>NUCLEOTIDE SEQUENCE [LARGE SCALE GENOMIC DNA]</scope>
    <source>
        <strain evidence="2 3">22506_14_FS</strain>
    </source>
</reference>
<comment type="caution">
    <text evidence="2">The sequence shown here is derived from an EMBL/GenBank/DDBJ whole genome shotgun (WGS) entry which is preliminary data.</text>
</comment>
<dbReference type="SUPFAM" id="SSF53756">
    <property type="entry name" value="UDP-Glycosyltransferase/glycogen phosphorylase"/>
    <property type="match status" value="1"/>
</dbReference>
<dbReference type="AlphaFoldDB" id="A0A845EY85"/>
<dbReference type="Pfam" id="PF00534">
    <property type="entry name" value="Glycos_transf_1"/>
    <property type="match status" value="1"/>
</dbReference>
<dbReference type="EMBL" id="WMEY01000003">
    <property type="protein sequence ID" value="MYL63562.1"/>
    <property type="molecule type" value="Genomic_DNA"/>
</dbReference>
<evidence type="ECO:0000313" key="2">
    <source>
        <dbReference type="EMBL" id="MYL63562.1"/>
    </source>
</evidence>
<gene>
    <name evidence="2" type="ORF">GLW07_09375</name>
</gene>
<evidence type="ECO:0000313" key="3">
    <source>
        <dbReference type="Proteomes" id="UP000447833"/>
    </source>
</evidence>
<name>A0A845EY85_9BACL</name>
<dbReference type="PANTHER" id="PTHR45947">
    <property type="entry name" value="SULFOQUINOVOSYL TRANSFERASE SQD2"/>
    <property type="match status" value="1"/>
</dbReference>
<dbReference type="PANTHER" id="PTHR45947:SF3">
    <property type="entry name" value="SULFOQUINOVOSYL TRANSFERASE SQD2"/>
    <property type="match status" value="1"/>
</dbReference>
<dbReference type="InterPro" id="IPR001296">
    <property type="entry name" value="Glyco_trans_1"/>
</dbReference>
<accession>A0A845EY85</accession>
<dbReference type="CDD" id="cd03801">
    <property type="entry name" value="GT4_PimA-like"/>
    <property type="match status" value="1"/>
</dbReference>
<dbReference type="RefSeq" id="WP_098443176.1">
    <property type="nucleotide sequence ID" value="NZ_WMEY01000003.1"/>
</dbReference>
<dbReference type="Gene3D" id="3.40.50.2000">
    <property type="entry name" value="Glycogen Phosphorylase B"/>
    <property type="match status" value="2"/>
</dbReference>
<organism evidence="2 3">
    <name type="scientific">Guptibacillus hwajinpoensis</name>
    <dbReference type="NCBI Taxonomy" id="208199"/>
    <lineage>
        <taxon>Bacteria</taxon>
        <taxon>Bacillati</taxon>
        <taxon>Bacillota</taxon>
        <taxon>Bacilli</taxon>
        <taxon>Bacillales</taxon>
        <taxon>Guptibacillaceae</taxon>
        <taxon>Guptibacillus</taxon>
    </lineage>
</organism>
<keyword evidence="2" id="KW-0808">Transferase</keyword>
<dbReference type="GO" id="GO:0016757">
    <property type="term" value="F:glycosyltransferase activity"/>
    <property type="evidence" value="ECO:0007669"/>
    <property type="project" value="InterPro"/>
</dbReference>
<dbReference type="InterPro" id="IPR050194">
    <property type="entry name" value="Glycosyltransferase_grp1"/>
</dbReference>
<protein>
    <submittedName>
        <fullName evidence="2">Glycosyltransferase</fullName>
    </submittedName>
</protein>
<dbReference type="Proteomes" id="UP000447833">
    <property type="component" value="Unassembled WGS sequence"/>
</dbReference>
<feature type="domain" description="Glycosyl transferase family 1" evidence="1">
    <location>
        <begin position="178"/>
        <end position="320"/>
    </location>
</feature>
<evidence type="ECO:0000259" key="1">
    <source>
        <dbReference type="Pfam" id="PF00534"/>
    </source>
</evidence>